<feature type="region of interest" description="Disordered" evidence="1">
    <location>
        <begin position="26"/>
        <end position="54"/>
    </location>
</feature>
<reference evidence="3" key="1">
    <citation type="submission" date="2019-12" db="EMBL/GenBank/DDBJ databases">
        <title>Complete genome of Terracaulis silvestris 0127_4.</title>
        <authorList>
            <person name="Vieira S."/>
            <person name="Riedel T."/>
            <person name="Sproer C."/>
            <person name="Pascual J."/>
            <person name="Boedeker C."/>
            <person name="Overmann J."/>
        </authorList>
    </citation>
    <scope>NUCLEOTIDE SEQUENCE [LARGE SCALE GENOMIC DNA]</scope>
    <source>
        <strain evidence="3">0127_4</strain>
    </source>
</reference>
<dbReference type="AlphaFoldDB" id="A0A6I6MW33"/>
<name>A0A6I6MW33_9CAUL</name>
<accession>A0A6I6MW33</accession>
<feature type="region of interest" description="Disordered" evidence="1">
    <location>
        <begin position="276"/>
        <end position="295"/>
    </location>
</feature>
<gene>
    <name evidence="2" type="ORF">DSM104635_03474</name>
</gene>
<dbReference type="KEGG" id="tsv:DSM104635_03474"/>
<sequence length="371" mass="39947">MTRTWAALSALTLAACGHVPDRPQFHFERTGPEARQCPTPVTAPAGDANEDTPSTAPQHLLWSQYCEVMGFADGYLVEARTHSRFVDLKNIVTFGAAAYGASTLALNPGGLSEVETTDLRETALGIALLQATNQIYSPVGSRDTNLRAYFTYECVADTTYLVLERETFVRRVEDELLGAGGLRESVAELEGKVAARAIPNDALAEQARATIATATAEIERATSQVNAYYNFPAAVVNVRNEIYNSIVVRSVRSEIGFAALVQAIGATVEENMAFANKDEPPAGTSEPPAGAPGVMSADDQARTLINRISRQVSEIQRITPNITTLSANLSQCATIMSTGLRVSRPTLQDIGAGPLPDTGNEFFSEYRRTQQ</sequence>
<dbReference type="Proteomes" id="UP000431269">
    <property type="component" value="Chromosome"/>
</dbReference>
<keyword evidence="3" id="KW-1185">Reference proteome</keyword>
<evidence type="ECO:0000256" key="1">
    <source>
        <dbReference type="SAM" id="MobiDB-lite"/>
    </source>
</evidence>
<dbReference type="EMBL" id="CP047045">
    <property type="protein sequence ID" value="QGZ96614.1"/>
    <property type="molecule type" value="Genomic_DNA"/>
</dbReference>
<protein>
    <submittedName>
        <fullName evidence="2">Uncharacterized protein</fullName>
    </submittedName>
</protein>
<organism evidence="2 3">
    <name type="scientific">Terricaulis silvestris</name>
    <dbReference type="NCBI Taxonomy" id="2686094"/>
    <lineage>
        <taxon>Bacteria</taxon>
        <taxon>Pseudomonadati</taxon>
        <taxon>Pseudomonadota</taxon>
        <taxon>Alphaproteobacteria</taxon>
        <taxon>Caulobacterales</taxon>
        <taxon>Caulobacteraceae</taxon>
        <taxon>Terricaulis</taxon>
    </lineage>
</organism>
<evidence type="ECO:0000313" key="2">
    <source>
        <dbReference type="EMBL" id="QGZ96614.1"/>
    </source>
</evidence>
<evidence type="ECO:0000313" key="3">
    <source>
        <dbReference type="Proteomes" id="UP000431269"/>
    </source>
</evidence>
<dbReference type="RefSeq" id="WP_158767393.1">
    <property type="nucleotide sequence ID" value="NZ_CP047045.1"/>
</dbReference>
<proteinExistence type="predicted"/>
<dbReference type="PROSITE" id="PS51257">
    <property type="entry name" value="PROKAR_LIPOPROTEIN"/>
    <property type="match status" value="1"/>
</dbReference>